<gene>
    <name evidence="1" type="ORF">J9260_08510</name>
</gene>
<keyword evidence="2" id="KW-1185">Reference proteome</keyword>
<proteinExistence type="predicted"/>
<evidence type="ECO:0000313" key="2">
    <source>
        <dbReference type="Proteomes" id="UP000672009"/>
    </source>
</evidence>
<sequence>MSLGKRLIEEFELDIVGRENILSRWMAHYIAEKIIDAETAVDSEKQEAENSCVEAILDLWWERNSLPDGRRPFEKFEPIWETLEGLNPNSDKPYFVNTTTYESPEEGNEMQMWLTMASYLDRAARTLIEYSLRKAVVVAVDKKSLEWVQAAYGLDAHTDASAIVRLFLPEGIMQEDNKKTDAELEIEQLTIYKGYLQDFISTAESTSMFIDEKIENMKSKNLT</sequence>
<dbReference type="AlphaFoldDB" id="A0A975FBU9"/>
<dbReference type="KEGG" id="tun:J9260_08510"/>
<name>A0A975FBU9_9GAMM</name>
<accession>A0A975FBU9</accession>
<organism evidence="1 2">
    <name type="scientific">Thiothrix unzii</name>
    <dbReference type="NCBI Taxonomy" id="111769"/>
    <lineage>
        <taxon>Bacteria</taxon>
        <taxon>Pseudomonadati</taxon>
        <taxon>Pseudomonadota</taxon>
        <taxon>Gammaproteobacteria</taxon>
        <taxon>Thiotrichales</taxon>
        <taxon>Thiotrichaceae</taxon>
        <taxon>Thiothrix</taxon>
    </lineage>
</organism>
<dbReference type="Proteomes" id="UP000672009">
    <property type="component" value="Chromosome"/>
</dbReference>
<reference evidence="1" key="1">
    <citation type="submission" date="2021-04" db="EMBL/GenBank/DDBJ databases">
        <title>Genomics, taxonomy and metabolism of representatives of sulfur bacteria of the genus Thiothrix: Thiothrix fructosivorans QT, Thiothrix unzii A1T and three new species, Thiothrix subterranea sp. nov., Thiothrix litoralis sp. nov. and 'Candidatus Thiothrix anitrata' sp. nov.</title>
        <authorList>
            <person name="Ravin N.V."/>
            <person name="Smolyakov D."/>
            <person name="Rudenko T.S."/>
            <person name="Mardanov A.V."/>
            <person name="Beletsky A.V."/>
            <person name="Markov N.D."/>
            <person name="Fomenkov A.I."/>
            <person name="Roberts R.J."/>
            <person name="Karnachuk O.V."/>
            <person name="Novikov A."/>
            <person name="Grabovich M.Y."/>
        </authorList>
    </citation>
    <scope>NUCLEOTIDE SEQUENCE</scope>
    <source>
        <strain evidence="1">A1</strain>
    </source>
</reference>
<dbReference type="EMBL" id="CP072793">
    <property type="protein sequence ID" value="QTR55105.1"/>
    <property type="molecule type" value="Genomic_DNA"/>
</dbReference>
<evidence type="ECO:0000313" key="1">
    <source>
        <dbReference type="EMBL" id="QTR55105.1"/>
    </source>
</evidence>
<protein>
    <submittedName>
        <fullName evidence="1">Uncharacterized protein</fullName>
    </submittedName>
</protein>